<comment type="caution">
    <text evidence="2">The sequence shown here is derived from an EMBL/GenBank/DDBJ whole genome shotgun (WGS) entry which is preliminary data.</text>
</comment>
<evidence type="ECO:0000313" key="3">
    <source>
        <dbReference type="Proteomes" id="UP001430614"/>
    </source>
</evidence>
<gene>
    <name evidence="2" type="ORF">LJ655_26020</name>
</gene>
<dbReference type="Proteomes" id="UP001430614">
    <property type="component" value="Unassembled WGS sequence"/>
</dbReference>
<keyword evidence="3" id="KW-1185">Reference proteome</keyword>
<proteinExistence type="predicted"/>
<accession>A0ABS8KKH9</accession>
<dbReference type="RefSeq" id="WP_230564054.1">
    <property type="nucleotide sequence ID" value="NZ_JAJITC010000018.1"/>
</dbReference>
<evidence type="ECO:0000313" key="2">
    <source>
        <dbReference type="EMBL" id="MCC8405279.1"/>
    </source>
</evidence>
<organism evidence="2 3">
    <name type="scientific">Paraburkholderia translucens</name>
    <dbReference type="NCBI Taxonomy" id="2886945"/>
    <lineage>
        <taxon>Bacteria</taxon>
        <taxon>Pseudomonadati</taxon>
        <taxon>Pseudomonadota</taxon>
        <taxon>Betaproteobacteria</taxon>
        <taxon>Burkholderiales</taxon>
        <taxon>Burkholderiaceae</taxon>
        <taxon>Paraburkholderia</taxon>
    </lineage>
</organism>
<dbReference type="EMBL" id="JAJITC010000018">
    <property type="protein sequence ID" value="MCC8405279.1"/>
    <property type="molecule type" value="Genomic_DNA"/>
</dbReference>
<feature type="domain" description="DUF6398" evidence="1">
    <location>
        <begin position="23"/>
        <end position="128"/>
    </location>
</feature>
<dbReference type="Pfam" id="PF19935">
    <property type="entry name" value="DUF6398"/>
    <property type="match status" value="1"/>
</dbReference>
<protein>
    <submittedName>
        <fullName evidence="2">DUF6398 domain-containing protein</fullName>
    </submittedName>
</protein>
<name>A0ABS8KKH9_9BURK</name>
<evidence type="ECO:0000259" key="1">
    <source>
        <dbReference type="Pfam" id="PF19935"/>
    </source>
</evidence>
<sequence length="175" mass="19901">MNSTNSTFDGERVPVAMRERYREITALTDAFCIQHLTDEYRDLCRRLVATLCRKRPSPLVTGPARSWACGVTYAIGRINFLFDKSQKPHMRADALCQHFELSTQTGSARSGAILNLLKIGQLDPRWSLPSQLARNPLAWLIEIDGLVVDARRIPRYLQEEAFRLGVIPFVPDEDQ</sequence>
<reference evidence="2 3" key="1">
    <citation type="submission" date="2021-11" db="EMBL/GenBank/DDBJ databases">
        <authorList>
            <person name="Oh E.-T."/>
            <person name="Kim S.-B."/>
        </authorList>
    </citation>
    <scope>NUCLEOTIDE SEQUENCE [LARGE SCALE GENOMIC DNA]</scope>
    <source>
        <strain evidence="2 3">MMS20-SJTN17</strain>
    </source>
</reference>
<dbReference type="InterPro" id="IPR045651">
    <property type="entry name" value="DUF6398"/>
</dbReference>